<dbReference type="Proteomes" id="UP001183222">
    <property type="component" value="Unassembled WGS sequence"/>
</dbReference>
<evidence type="ECO:0000256" key="1">
    <source>
        <dbReference type="SAM" id="MobiDB-lite"/>
    </source>
</evidence>
<sequence length="241" mass="25199">MTFDDAGSELLWETRRVGRPVGTHFSAGGSSPLARADDTNKLETHAVLGDVVDEDDGPDDSNVALAVGLGALLTLGALGAARLVQGWWTSRPATEEKSAEAGDVNGAATSEGDTTSVAAFATEVEVALEQHRTEMCSAEAQRRIVDIMLAAAVIAENVRALSDAELDDDAHSKLKNALAELAAPDVADGINRALAADPSLLDDRTSGRVVELFGGGRTVDGRYVPLRSDRVAEVLTLPRVA</sequence>
<reference evidence="3" key="1">
    <citation type="submission" date="2023-07" db="EMBL/GenBank/DDBJ databases">
        <title>30 novel species of actinomycetes from the DSMZ collection.</title>
        <authorList>
            <person name="Nouioui I."/>
        </authorList>
    </citation>
    <scope>NUCLEOTIDE SEQUENCE [LARGE SCALE GENOMIC DNA]</scope>
    <source>
        <strain evidence="3">DSM 46792</strain>
    </source>
</reference>
<name>A0ABU2K8N2_9ACTN</name>
<feature type="region of interest" description="Disordered" evidence="1">
    <location>
        <begin position="93"/>
        <end position="112"/>
    </location>
</feature>
<dbReference type="EMBL" id="JAVREI010000007">
    <property type="protein sequence ID" value="MDT0276539.1"/>
    <property type="molecule type" value="Genomic_DNA"/>
</dbReference>
<evidence type="ECO:0008006" key="4">
    <source>
        <dbReference type="Google" id="ProtNLM"/>
    </source>
</evidence>
<accession>A0ABU2K8N2</accession>
<gene>
    <name evidence="2" type="ORF">RM425_11575</name>
</gene>
<protein>
    <recommendedName>
        <fullName evidence="4">GrpE protein</fullName>
    </recommendedName>
</protein>
<proteinExistence type="predicted"/>
<evidence type="ECO:0000313" key="2">
    <source>
        <dbReference type="EMBL" id="MDT0276539.1"/>
    </source>
</evidence>
<keyword evidence="3" id="KW-1185">Reference proteome</keyword>
<dbReference type="RefSeq" id="WP_311345356.1">
    <property type="nucleotide sequence ID" value="NZ_JAVREI010000007.1"/>
</dbReference>
<evidence type="ECO:0000313" key="3">
    <source>
        <dbReference type="Proteomes" id="UP001183222"/>
    </source>
</evidence>
<organism evidence="2 3">
    <name type="scientific">Blastococcus goldschmidtiae</name>
    <dbReference type="NCBI Taxonomy" id="3075546"/>
    <lineage>
        <taxon>Bacteria</taxon>
        <taxon>Bacillati</taxon>
        <taxon>Actinomycetota</taxon>
        <taxon>Actinomycetes</taxon>
        <taxon>Geodermatophilales</taxon>
        <taxon>Geodermatophilaceae</taxon>
        <taxon>Blastococcus</taxon>
    </lineage>
</organism>
<comment type="caution">
    <text evidence="2">The sequence shown here is derived from an EMBL/GenBank/DDBJ whole genome shotgun (WGS) entry which is preliminary data.</text>
</comment>